<dbReference type="Pfam" id="PF13560">
    <property type="entry name" value="HTH_31"/>
    <property type="match status" value="1"/>
</dbReference>
<dbReference type="PROSITE" id="PS50943">
    <property type="entry name" value="HTH_CROC1"/>
    <property type="match status" value="1"/>
</dbReference>
<dbReference type="SUPFAM" id="SSF47413">
    <property type="entry name" value="lambda repressor-like DNA-binding domains"/>
    <property type="match status" value="1"/>
</dbReference>
<dbReference type="GO" id="GO:0003677">
    <property type="term" value="F:DNA binding"/>
    <property type="evidence" value="ECO:0007669"/>
    <property type="project" value="InterPro"/>
</dbReference>
<dbReference type="Gene3D" id="1.10.260.40">
    <property type="entry name" value="lambda repressor-like DNA-binding domains"/>
    <property type="match status" value="1"/>
</dbReference>
<dbReference type="GO" id="GO:0007059">
    <property type="term" value="P:chromosome segregation"/>
    <property type="evidence" value="ECO:0007669"/>
    <property type="project" value="TreeGrafter"/>
</dbReference>
<gene>
    <name evidence="2" type="ORF">LEP1GSC105_4240</name>
</gene>
<dbReference type="InterPro" id="IPR050336">
    <property type="entry name" value="Chromosome_partition/occlusion"/>
</dbReference>
<dbReference type="SMART" id="SM00530">
    <property type="entry name" value="HTH_XRE"/>
    <property type="match status" value="1"/>
</dbReference>
<sequence length="298" mass="35119">MQELPFLHVIKKDLKIEQIPIHKIRYHEKNKELFEKRKPEYIRELANNIQKEGLHEPVSVKYDFQNNNYLCLSGEHRIEAVKLLGWTEIDGYKVDPEDELSYLIRRNTLKKQLGHKTRIRIYKECYPEFLTCEKITIKRLKEISRKIGLAVATLKSDLKKIRNGSTKDETIQVLIELWEKKKIKGLRVNLCGLPDDNFILKVSGRNLNYEWKGKFKTVVKESIEAAKSEYFNKNFKNENLETAERIKQLRKDAGLTQFQLSQALGYSQSYFAELETGKWQCSNNLFESIAIFCQERIV</sequence>
<dbReference type="Pfam" id="PF02195">
    <property type="entry name" value="ParB_N"/>
    <property type="match status" value="1"/>
</dbReference>
<dbReference type="PANTHER" id="PTHR33375">
    <property type="entry name" value="CHROMOSOME-PARTITIONING PROTEIN PARB-RELATED"/>
    <property type="match status" value="1"/>
</dbReference>
<evidence type="ECO:0000259" key="1">
    <source>
        <dbReference type="PROSITE" id="PS50943"/>
    </source>
</evidence>
<dbReference type="InterPro" id="IPR036086">
    <property type="entry name" value="ParB/Sulfiredoxin_sf"/>
</dbReference>
<reference evidence="2 3" key="1">
    <citation type="submission" date="2012-10" db="EMBL/GenBank/DDBJ databases">
        <authorList>
            <person name="Harkins D.M."/>
            <person name="Durkin A.S."/>
            <person name="Brinkac L.M."/>
            <person name="Haft D.H."/>
            <person name="Selengut J.D."/>
            <person name="Sanka R."/>
            <person name="DePew J."/>
            <person name="Purushe J."/>
            <person name="Chanthongthip A."/>
            <person name="Lattana O."/>
            <person name="Phetsouvanh R."/>
            <person name="Newton P.N."/>
            <person name="Vinetz J.M."/>
            <person name="Sutton G.G."/>
            <person name="Nierman W.C."/>
            <person name="Fouts D.E."/>
        </authorList>
    </citation>
    <scope>NUCLEOTIDE SEQUENCE [LARGE SCALE GENOMIC DNA]</scope>
    <source>
        <strain evidence="2 3">UI 12758</strain>
    </source>
</reference>
<dbReference type="Gene3D" id="3.90.1530.10">
    <property type="entry name" value="Conserved hypothetical protein from pyrococcus furiosus pfu- 392566-001, ParB domain"/>
    <property type="match status" value="1"/>
</dbReference>
<dbReference type="SUPFAM" id="SSF110849">
    <property type="entry name" value="ParB/Sulfiredoxin"/>
    <property type="match status" value="1"/>
</dbReference>
<dbReference type="AlphaFoldDB" id="A0A0E2D909"/>
<dbReference type="RefSeq" id="WP_001157010.1">
    <property type="nucleotide sequence ID" value="NZ_AHNR02000014.1"/>
</dbReference>
<dbReference type="Proteomes" id="UP000001340">
    <property type="component" value="Unassembled WGS sequence"/>
</dbReference>
<dbReference type="InterPro" id="IPR001387">
    <property type="entry name" value="Cro/C1-type_HTH"/>
</dbReference>
<protein>
    <submittedName>
        <fullName evidence="2">ParB-like protein</fullName>
    </submittedName>
</protein>
<name>A0A0E2D909_LEPIR</name>
<dbReference type="PANTHER" id="PTHR33375:SF1">
    <property type="entry name" value="CHROMOSOME-PARTITIONING PROTEIN PARB-RELATED"/>
    <property type="match status" value="1"/>
</dbReference>
<dbReference type="SMART" id="SM00470">
    <property type="entry name" value="ParB"/>
    <property type="match status" value="1"/>
</dbReference>
<accession>A0A0E2D909</accession>
<dbReference type="CDD" id="cd00093">
    <property type="entry name" value="HTH_XRE"/>
    <property type="match status" value="1"/>
</dbReference>
<dbReference type="InterPro" id="IPR003115">
    <property type="entry name" value="ParB_N"/>
</dbReference>
<comment type="caution">
    <text evidence="2">The sequence shown here is derived from an EMBL/GenBank/DDBJ whole genome shotgun (WGS) entry which is preliminary data.</text>
</comment>
<proteinExistence type="predicted"/>
<dbReference type="InterPro" id="IPR010982">
    <property type="entry name" value="Lambda_DNA-bd_dom_sf"/>
</dbReference>
<dbReference type="EMBL" id="AHNR02000014">
    <property type="protein sequence ID" value="EKR56545.1"/>
    <property type="molecule type" value="Genomic_DNA"/>
</dbReference>
<organism evidence="2 3">
    <name type="scientific">Leptospira interrogans str. UI 12758</name>
    <dbReference type="NCBI Taxonomy" id="1049938"/>
    <lineage>
        <taxon>Bacteria</taxon>
        <taxon>Pseudomonadati</taxon>
        <taxon>Spirochaetota</taxon>
        <taxon>Spirochaetia</taxon>
        <taxon>Leptospirales</taxon>
        <taxon>Leptospiraceae</taxon>
        <taxon>Leptospira</taxon>
    </lineage>
</organism>
<evidence type="ECO:0000313" key="2">
    <source>
        <dbReference type="EMBL" id="EKR56545.1"/>
    </source>
</evidence>
<feature type="domain" description="HTH cro/C1-type" evidence="1">
    <location>
        <begin position="246"/>
        <end position="278"/>
    </location>
</feature>
<evidence type="ECO:0000313" key="3">
    <source>
        <dbReference type="Proteomes" id="UP000001340"/>
    </source>
</evidence>
<dbReference type="GO" id="GO:0005694">
    <property type="term" value="C:chromosome"/>
    <property type="evidence" value="ECO:0007669"/>
    <property type="project" value="TreeGrafter"/>
</dbReference>